<feature type="region of interest" description="Disordered" evidence="1">
    <location>
        <begin position="1"/>
        <end position="37"/>
    </location>
</feature>
<organism evidence="2 3">
    <name type="scientific">Puccinia striiformis</name>
    <dbReference type="NCBI Taxonomy" id="27350"/>
    <lineage>
        <taxon>Eukaryota</taxon>
        <taxon>Fungi</taxon>
        <taxon>Dikarya</taxon>
        <taxon>Basidiomycota</taxon>
        <taxon>Pucciniomycotina</taxon>
        <taxon>Pucciniomycetes</taxon>
        <taxon>Pucciniales</taxon>
        <taxon>Pucciniaceae</taxon>
        <taxon>Puccinia</taxon>
    </lineage>
</organism>
<proteinExistence type="predicted"/>
<name>A0A2S4WFD3_9BASI</name>
<evidence type="ECO:0000313" key="3">
    <source>
        <dbReference type="Proteomes" id="UP000238274"/>
    </source>
</evidence>
<accession>A0A2S4WFD3</accession>
<reference evidence="2 3" key="1">
    <citation type="submission" date="2017-12" db="EMBL/GenBank/DDBJ databases">
        <title>Gene loss provides genomic basis for host adaptation in cereal stripe rust fungi.</title>
        <authorList>
            <person name="Xia C."/>
        </authorList>
    </citation>
    <scope>NUCLEOTIDE SEQUENCE [LARGE SCALE GENOMIC DNA]</scope>
    <source>
        <strain evidence="2 3">93TX-2</strain>
    </source>
</reference>
<protein>
    <submittedName>
        <fullName evidence="2">Uncharacterized protein</fullName>
    </submittedName>
</protein>
<comment type="caution">
    <text evidence="2">The sequence shown here is derived from an EMBL/GenBank/DDBJ whole genome shotgun (WGS) entry which is preliminary data.</text>
</comment>
<reference evidence="3" key="2">
    <citation type="journal article" date="2018" name="BMC Genomics">
        <title>Genomic insights into host adaptation between the wheat stripe rust pathogen (Puccinia striiformis f. sp. tritici) and the barley stripe rust pathogen (Puccinia striiformis f. sp. hordei).</title>
        <authorList>
            <person name="Xia C."/>
            <person name="Wang M."/>
            <person name="Yin C."/>
            <person name="Cornejo O.E."/>
            <person name="Hulbert S.H."/>
            <person name="Chen X."/>
        </authorList>
    </citation>
    <scope>NUCLEOTIDE SEQUENCE [LARGE SCALE GENOMIC DNA]</scope>
    <source>
        <strain evidence="3">93TX-2</strain>
    </source>
</reference>
<keyword evidence="3" id="KW-1185">Reference proteome</keyword>
<dbReference type="OrthoDB" id="2500126at2759"/>
<dbReference type="AlphaFoldDB" id="A0A2S4WFD3"/>
<feature type="compositionally biased region" description="Polar residues" evidence="1">
    <location>
        <begin position="12"/>
        <end position="30"/>
    </location>
</feature>
<dbReference type="VEuPathDB" id="FungiDB:PSHT_03456"/>
<sequence>MPTAGKSDRLTPSKQTRKTSSNYGQGSPSNESHDSDSLDAVKRELVNGIEIFLKFRQEWDELVLNRSLSLVVKIMELEAEIRSTVENSCFLQKCPEDEVTLKDGYAWKQFCKLNAIHFELKGLLGDMTKLAFKIEELNEYFEALIRKSCTTHGTVRIFDGPIGLTWPLPRMSKVQFINLRELWIPLSLPPPFSTYVGDHLMNLSSQYLHSLQFHHSLYDVIVSQDTPVAEKQATVSYWACQPLMYDKNDLKDLLEVEFSNSFNGPNSLTPRKPTQKKALALNDWLM</sequence>
<evidence type="ECO:0000256" key="1">
    <source>
        <dbReference type="SAM" id="MobiDB-lite"/>
    </source>
</evidence>
<reference evidence="3" key="3">
    <citation type="journal article" date="2018" name="Mol. Plant Microbe Interact.">
        <title>Genome sequence resources for the wheat stripe rust pathogen (Puccinia striiformis f. sp. tritici) and the barley stripe rust pathogen (Puccinia striiformis f. sp. hordei).</title>
        <authorList>
            <person name="Xia C."/>
            <person name="Wang M."/>
            <person name="Yin C."/>
            <person name="Cornejo O.E."/>
            <person name="Hulbert S.H."/>
            <person name="Chen X."/>
        </authorList>
    </citation>
    <scope>NUCLEOTIDE SEQUENCE [LARGE SCALE GENOMIC DNA]</scope>
    <source>
        <strain evidence="3">93TX-2</strain>
    </source>
</reference>
<evidence type="ECO:0000313" key="2">
    <source>
        <dbReference type="EMBL" id="POW20506.1"/>
    </source>
</evidence>
<dbReference type="Proteomes" id="UP000238274">
    <property type="component" value="Unassembled WGS sequence"/>
</dbReference>
<gene>
    <name evidence="2" type="ORF">PSHT_03456</name>
</gene>
<feature type="compositionally biased region" description="Basic and acidic residues" evidence="1">
    <location>
        <begin position="1"/>
        <end position="11"/>
    </location>
</feature>
<dbReference type="EMBL" id="PKSM01000032">
    <property type="protein sequence ID" value="POW20506.1"/>
    <property type="molecule type" value="Genomic_DNA"/>
</dbReference>
<dbReference type="VEuPathDB" id="FungiDB:PSTT_03015"/>